<dbReference type="InterPro" id="IPR024749">
    <property type="entry name" value="Collagen-bd_put"/>
</dbReference>
<evidence type="ECO:0000313" key="3">
    <source>
        <dbReference type="EMBL" id="TYR37753.1"/>
    </source>
</evidence>
<proteinExistence type="predicted"/>
<protein>
    <submittedName>
        <fullName evidence="3">DUF4038 domain-containing protein</fullName>
    </submittedName>
</protein>
<name>A0A5D4HC39_9SPHI</name>
<gene>
    <name evidence="3" type="ORF">FXV77_00205</name>
</gene>
<evidence type="ECO:0000259" key="1">
    <source>
        <dbReference type="Pfam" id="PF12904"/>
    </source>
</evidence>
<dbReference type="EMBL" id="VTAV01000001">
    <property type="protein sequence ID" value="TYR37753.1"/>
    <property type="molecule type" value="Genomic_DNA"/>
</dbReference>
<accession>A0A5D4HC39</accession>
<dbReference type="PANTHER" id="PTHR37836:SF3">
    <property type="entry name" value="ENDOGLUCANASE"/>
    <property type="match status" value="1"/>
</dbReference>
<dbReference type="AlphaFoldDB" id="A0A5D4HC39"/>
<evidence type="ECO:0000259" key="2">
    <source>
        <dbReference type="Pfam" id="PF13204"/>
    </source>
</evidence>
<dbReference type="SUPFAM" id="SSF51445">
    <property type="entry name" value="(Trans)glycosidases"/>
    <property type="match status" value="1"/>
</dbReference>
<dbReference type="InterPro" id="IPR025277">
    <property type="entry name" value="Apiosidase-like_cat_dom"/>
</dbReference>
<dbReference type="Pfam" id="PF12904">
    <property type="entry name" value="Collagen_bind_2"/>
    <property type="match status" value="1"/>
</dbReference>
<dbReference type="PANTHER" id="PTHR37836">
    <property type="entry name" value="LMO1036 PROTEIN"/>
    <property type="match status" value="1"/>
</dbReference>
<dbReference type="Proteomes" id="UP000322362">
    <property type="component" value="Unassembled WGS sequence"/>
</dbReference>
<sequence length="478" mass="54665">MKSIVILMFALIVNEVVFGQSTSLKISQDKRYIEDQDGQPFLWLGDTAWELFHKLNREEADHYLTKRAKQGFTVIQAVVLAEDDGLGKPNAYGEIPLIDLDPKKPNLKYFEHVDYIIEKAEKLGLYIALLPTWADKVPNNRPGIDPVIFNEKNASIYGEFLGKRYGKRNIIWILGGDRNIDNDTALGVWQAMAAGIKKEDQGRNLMSYHPAGENSSSSYREDWIDFNIYQSGHAHRYMPVYRFAEKDAEQFPRKPFIDAEPAYEDIPVRFWKYIDWESKEKVPVQILDKNNLLKAKSTHFKEGFFTDHDVRVHAYWNFLSGACGYTYGNNAVWQMFKKGGSFTIPCLTDWKEALNRPGAHDIKHLHKIFSIFPLGMFKADQSLILNTYGTDNTYISSALAKDLSFALIYLALGQAVKVDLHKLKGDKIFTFWYNPRIGKLSTPTLITQTGPFEFIPPSSGINNDWLLILTTSDLIQVP</sequence>
<feature type="domain" description="Apiosidase-like catalytic" evidence="2">
    <location>
        <begin position="27"/>
        <end position="373"/>
    </location>
</feature>
<feature type="domain" description="Putative collagen-binding" evidence="1">
    <location>
        <begin position="380"/>
        <end position="469"/>
    </location>
</feature>
<organism evidence="3 4">
    <name type="scientific">Sphingobacterium phlebotomi</name>
    <dbReference type="NCBI Taxonomy" id="2605433"/>
    <lineage>
        <taxon>Bacteria</taxon>
        <taxon>Pseudomonadati</taxon>
        <taxon>Bacteroidota</taxon>
        <taxon>Sphingobacteriia</taxon>
        <taxon>Sphingobacteriales</taxon>
        <taxon>Sphingobacteriaceae</taxon>
        <taxon>Sphingobacterium</taxon>
    </lineage>
</organism>
<keyword evidence="4" id="KW-1185">Reference proteome</keyword>
<evidence type="ECO:0000313" key="4">
    <source>
        <dbReference type="Proteomes" id="UP000322362"/>
    </source>
</evidence>
<comment type="caution">
    <text evidence="3">The sequence shown here is derived from an EMBL/GenBank/DDBJ whole genome shotgun (WGS) entry which is preliminary data.</text>
</comment>
<dbReference type="InterPro" id="IPR017853">
    <property type="entry name" value="GH"/>
</dbReference>
<dbReference type="Pfam" id="PF13204">
    <property type="entry name" value="Apiosidase"/>
    <property type="match status" value="1"/>
</dbReference>
<dbReference type="Gene3D" id="3.20.20.80">
    <property type="entry name" value="Glycosidases"/>
    <property type="match status" value="1"/>
</dbReference>
<dbReference type="RefSeq" id="WP_148917218.1">
    <property type="nucleotide sequence ID" value="NZ_VTAV01000001.1"/>
</dbReference>
<reference evidence="3 4" key="1">
    <citation type="submission" date="2019-08" db="EMBL/GenBank/DDBJ databases">
        <title>Phlebobacter frassis gen. nov. sp. nov., a new member of family Sphingobacteriaceae isolated from sand fly rearing media.</title>
        <authorList>
            <person name="Kakumanu M.L."/>
            <person name="Marayati B.F."/>
            <person name="Wada-Katsumata A."/>
            <person name="Wasserberg G."/>
            <person name="Schal C."/>
            <person name="Apperson C.S."/>
            <person name="Ponnusamy L."/>
        </authorList>
    </citation>
    <scope>NUCLEOTIDE SEQUENCE [LARGE SCALE GENOMIC DNA]</scope>
    <source>
        <strain evidence="3 4">SSI9</strain>
    </source>
</reference>